<keyword evidence="1" id="KW-1185">Reference proteome</keyword>
<dbReference type="Proteomes" id="UP000095283">
    <property type="component" value="Unplaced"/>
</dbReference>
<organism evidence="1 2">
    <name type="scientific">Heterorhabditis bacteriophora</name>
    <name type="common">Entomopathogenic nematode worm</name>
    <dbReference type="NCBI Taxonomy" id="37862"/>
    <lineage>
        <taxon>Eukaryota</taxon>
        <taxon>Metazoa</taxon>
        <taxon>Ecdysozoa</taxon>
        <taxon>Nematoda</taxon>
        <taxon>Chromadorea</taxon>
        <taxon>Rhabditida</taxon>
        <taxon>Rhabditina</taxon>
        <taxon>Rhabditomorpha</taxon>
        <taxon>Strongyloidea</taxon>
        <taxon>Heterorhabditidae</taxon>
        <taxon>Heterorhabditis</taxon>
    </lineage>
</organism>
<evidence type="ECO:0000313" key="2">
    <source>
        <dbReference type="WBParaSite" id="Hba_10804"/>
    </source>
</evidence>
<proteinExistence type="predicted"/>
<name>A0A1I7X039_HETBA</name>
<protein>
    <submittedName>
        <fullName evidence="2">Uncharacterized protein</fullName>
    </submittedName>
</protein>
<dbReference type="WBParaSite" id="Hba_10804">
    <property type="protein sequence ID" value="Hba_10804"/>
    <property type="gene ID" value="Hba_10804"/>
</dbReference>
<reference evidence="2" key="1">
    <citation type="submission" date="2016-11" db="UniProtKB">
        <authorList>
            <consortium name="WormBaseParasite"/>
        </authorList>
    </citation>
    <scope>IDENTIFICATION</scope>
</reference>
<sequence>MLIEARNNVKAKDQCGKSNSKTHNVLGVCRLELRRPTYFWRSLSTCEYCILLVIHKKLPNIIA</sequence>
<accession>A0A1I7X039</accession>
<dbReference type="AlphaFoldDB" id="A0A1I7X039"/>
<evidence type="ECO:0000313" key="1">
    <source>
        <dbReference type="Proteomes" id="UP000095283"/>
    </source>
</evidence>